<feature type="transmembrane region" description="Helical" evidence="1">
    <location>
        <begin position="30"/>
        <end position="49"/>
    </location>
</feature>
<name>R3UA80_9ENTE</name>
<keyword evidence="1" id="KW-0812">Transmembrane</keyword>
<comment type="caution">
    <text evidence="2">The sequence shown here is derived from an EMBL/GenBank/DDBJ whole genome shotgun (WGS) entry which is preliminary data.</text>
</comment>
<keyword evidence="3" id="KW-1185">Reference proteome</keyword>
<organism evidence="2 3">
    <name type="scientific">Enterococcus caccae ATCC BAA-1240</name>
    <dbReference type="NCBI Taxonomy" id="1158612"/>
    <lineage>
        <taxon>Bacteria</taxon>
        <taxon>Bacillati</taxon>
        <taxon>Bacillota</taxon>
        <taxon>Bacilli</taxon>
        <taxon>Lactobacillales</taxon>
        <taxon>Enterococcaceae</taxon>
        <taxon>Enterococcus</taxon>
    </lineage>
</organism>
<keyword evidence="1" id="KW-1133">Transmembrane helix</keyword>
<keyword evidence="1" id="KW-0472">Membrane</keyword>
<protein>
    <submittedName>
        <fullName evidence="2">Uncharacterized protein</fullName>
    </submittedName>
</protein>
<reference evidence="2 3" key="1">
    <citation type="submission" date="2013-02" db="EMBL/GenBank/DDBJ databases">
        <title>The Genome Sequence of Enterococcus caccae BAA-1240.</title>
        <authorList>
            <consortium name="The Broad Institute Genome Sequencing Platform"/>
            <consortium name="The Broad Institute Genome Sequencing Center for Infectious Disease"/>
            <person name="Earl A.M."/>
            <person name="Gilmore M.S."/>
            <person name="Lebreton F."/>
            <person name="Walker B."/>
            <person name="Young S.K."/>
            <person name="Zeng Q."/>
            <person name="Gargeya S."/>
            <person name="Fitzgerald M."/>
            <person name="Haas B."/>
            <person name="Abouelleil A."/>
            <person name="Alvarado L."/>
            <person name="Arachchi H.M."/>
            <person name="Berlin A.M."/>
            <person name="Chapman S.B."/>
            <person name="Dewar J."/>
            <person name="Goldberg J."/>
            <person name="Griggs A."/>
            <person name="Gujja S."/>
            <person name="Hansen M."/>
            <person name="Howarth C."/>
            <person name="Imamovic A."/>
            <person name="Larimer J."/>
            <person name="McCowan C."/>
            <person name="Murphy C."/>
            <person name="Neiman D."/>
            <person name="Pearson M."/>
            <person name="Priest M."/>
            <person name="Roberts A."/>
            <person name="Saif S."/>
            <person name="Shea T."/>
            <person name="Sisk P."/>
            <person name="Sykes S."/>
            <person name="Wortman J."/>
            <person name="Nusbaum C."/>
            <person name="Birren B."/>
        </authorList>
    </citation>
    <scope>NUCLEOTIDE SEQUENCE [LARGE SCALE GENOMIC DNA]</scope>
    <source>
        <strain evidence="2 3">ATCC BAA-1240</strain>
    </source>
</reference>
<evidence type="ECO:0000256" key="1">
    <source>
        <dbReference type="SAM" id="Phobius"/>
    </source>
</evidence>
<dbReference type="OrthoDB" id="2193677at2"/>
<proteinExistence type="predicted"/>
<gene>
    <name evidence="2" type="ORF">UC7_00022</name>
</gene>
<dbReference type="Proteomes" id="UP000013840">
    <property type="component" value="Unassembled WGS sequence"/>
</dbReference>
<dbReference type="EMBL" id="AJAU01000001">
    <property type="protein sequence ID" value="EOL50909.1"/>
    <property type="molecule type" value="Genomic_DNA"/>
</dbReference>
<evidence type="ECO:0000313" key="2">
    <source>
        <dbReference type="EMBL" id="EOL50909.1"/>
    </source>
</evidence>
<sequence length="85" mass="10092">MTQKGKWMILLFVDSLLFILALSINIVPLYFLVMLLSFVIYKYGNPVLFKEYDDRKKQKYKEYQVVQEAAKKAIRTGKLLKKKEL</sequence>
<evidence type="ECO:0000313" key="3">
    <source>
        <dbReference type="Proteomes" id="UP000013840"/>
    </source>
</evidence>
<dbReference type="AlphaFoldDB" id="R3UA80"/>
<feature type="transmembrane region" description="Helical" evidence="1">
    <location>
        <begin position="7"/>
        <end position="24"/>
    </location>
</feature>
<accession>R3UA80</accession>
<dbReference type="PATRIC" id="fig|1158612.3.peg.21"/>
<dbReference type="eggNOG" id="ENOG502ZMM1">
    <property type="taxonomic scope" value="Bacteria"/>
</dbReference>
<dbReference type="RefSeq" id="WP_010770236.1">
    <property type="nucleotide sequence ID" value="NZ_KB946332.1"/>
</dbReference>
<dbReference type="STRING" id="317735.RU98_GL001833"/>